<dbReference type="RefSeq" id="WP_007573471.1">
    <property type="nucleotide sequence ID" value="NZ_AGUD01000111.1"/>
</dbReference>
<feature type="domain" description="JAB1/MPN/MOV34 metalloenzyme" evidence="1">
    <location>
        <begin position="24"/>
        <end position="108"/>
    </location>
</feature>
<accession>H0E4N5</accession>
<dbReference type="Gene3D" id="3.40.140.10">
    <property type="entry name" value="Cytidine Deaminase, domain 2"/>
    <property type="match status" value="1"/>
</dbReference>
<organism evidence="2 3">
    <name type="scientific">Patulibacter medicamentivorans</name>
    <dbReference type="NCBI Taxonomy" id="1097667"/>
    <lineage>
        <taxon>Bacteria</taxon>
        <taxon>Bacillati</taxon>
        <taxon>Actinomycetota</taxon>
        <taxon>Thermoleophilia</taxon>
        <taxon>Solirubrobacterales</taxon>
        <taxon>Patulibacteraceae</taxon>
        <taxon>Patulibacter</taxon>
    </lineage>
</organism>
<sequence length="159" mass="17107">MSHRPRFTRAAHDAVIAHVLGEPGHEVGGVLVGGIHDDLGETHVLGAIAALEATSERASVTFTHDAWATVHAALERDHPGREIVGWYHSHPGFGIFLSDHDLFIHRHFFARAGQIAHVVDPHAGTEGVFGWTAGEVALLAQRPIAARRAGAVPSPRNDR</sequence>
<reference evidence="2 3" key="1">
    <citation type="journal article" date="2013" name="Biodegradation">
        <title>Quantitative proteomic analysis of ibuprofen-degrading Patulibacter sp. strain I11.</title>
        <authorList>
            <person name="Almeida B."/>
            <person name="Kjeldal H."/>
            <person name="Lolas I."/>
            <person name="Knudsen A.D."/>
            <person name="Carvalho G."/>
            <person name="Nielsen K.L."/>
            <person name="Barreto Crespo M.T."/>
            <person name="Stensballe A."/>
            <person name="Nielsen J.L."/>
        </authorList>
    </citation>
    <scope>NUCLEOTIDE SEQUENCE [LARGE SCALE GENOMIC DNA]</scope>
    <source>
        <strain evidence="2 3">I11</strain>
    </source>
</reference>
<dbReference type="InterPro" id="IPR000555">
    <property type="entry name" value="JAMM/MPN+_dom"/>
</dbReference>
<evidence type="ECO:0000313" key="2">
    <source>
        <dbReference type="EMBL" id="EHN11364.1"/>
    </source>
</evidence>
<keyword evidence="3" id="KW-1185">Reference proteome</keyword>
<proteinExistence type="predicted"/>
<dbReference type="OrthoDB" id="3292458at2"/>
<dbReference type="SUPFAM" id="SSF102712">
    <property type="entry name" value="JAB1/MPN domain"/>
    <property type="match status" value="1"/>
</dbReference>
<dbReference type="Pfam" id="PF01398">
    <property type="entry name" value="JAB"/>
    <property type="match status" value="1"/>
</dbReference>
<protein>
    <submittedName>
        <fullName evidence="2">Putative Peptidase domain protein</fullName>
    </submittedName>
</protein>
<comment type="caution">
    <text evidence="2">The sequence shown here is derived from an EMBL/GenBank/DDBJ whole genome shotgun (WGS) entry which is preliminary data.</text>
</comment>
<evidence type="ECO:0000313" key="3">
    <source>
        <dbReference type="Proteomes" id="UP000005143"/>
    </source>
</evidence>
<dbReference type="EMBL" id="AGUD01000111">
    <property type="protein sequence ID" value="EHN11364.1"/>
    <property type="molecule type" value="Genomic_DNA"/>
</dbReference>
<evidence type="ECO:0000259" key="1">
    <source>
        <dbReference type="Pfam" id="PF01398"/>
    </source>
</evidence>
<dbReference type="Proteomes" id="UP000005143">
    <property type="component" value="Unassembled WGS sequence"/>
</dbReference>
<dbReference type="AlphaFoldDB" id="H0E4N5"/>
<gene>
    <name evidence="2" type="ORF">PAI11_17660</name>
</gene>
<name>H0E4N5_9ACTN</name>
<dbReference type="GO" id="GO:0008237">
    <property type="term" value="F:metallopeptidase activity"/>
    <property type="evidence" value="ECO:0007669"/>
    <property type="project" value="InterPro"/>
</dbReference>